<dbReference type="InterPro" id="IPR052945">
    <property type="entry name" value="Mitotic_Regulator"/>
</dbReference>
<sequence>MNRKVLLGILGLVMGLQSISSMAADISTAEKAIESRDYATAISELQPLVKEGNTDALNLMGQLYENGWGVDQDIALAEKLYDRGARVGHIGSVNSLRALKNKAYRIELAGLAPQLEAGNPSAQNRAGEMYEFGYGAKRDGVTAFELYKKAAEQGLIVAQHNLGRSYNFGTGVEQNFEEAERWYRIAARQGHTDSMFYLGTLYSNGYGSDTSHEQDIIAYAWMHNASELGNRTAKAIESRLLMKLKDSQMAEANSLASEYAEDYVKPFK</sequence>
<gene>
    <name evidence="2" type="ORF">Q4490_11960</name>
</gene>
<dbReference type="EMBL" id="JAUOPG010000007">
    <property type="protein sequence ID" value="MDO6454278.1"/>
    <property type="molecule type" value="Genomic_DNA"/>
</dbReference>
<dbReference type="InterPro" id="IPR011990">
    <property type="entry name" value="TPR-like_helical_dom_sf"/>
</dbReference>
<dbReference type="PANTHER" id="PTHR43628">
    <property type="entry name" value="ACTIVATOR OF C KINASE PROTEIN 1-RELATED"/>
    <property type="match status" value="1"/>
</dbReference>
<keyword evidence="1" id="KW-0732">Signal</keyword>
<dbReference type="RefSeq" id="WP_303550819.1">
    <property type="nucleotide sequence ID" value="NZ_JAUOPG010000007.1"/>
</dbReference>
<dbReference type="Pfam" id="PF08238">
    <property type="entry name" value="Sel1"/>
    <property type="match status" value="4"/>
</dbReference>
<name>A0AAW7XLM9_9GAMM</name>
<proteinExistence type="predicted"/>
<protein>
    <submittedName>
        <fullName evidence="2">Tetratricopeptide repeat protein</fullName>
    </submittedName>
</protein>
<dbReference type="SUPFAM" id="SSF81901">
    <property type="entry name" value="HCP-like"/>
    <property type="match status" value="1"/>
</dbReference>
<dbReference type="Proteomes" id="UP001169862">
    <property type="component" value="Unassembled WGS sequence"/>
</dbReference>
<dbReference type="AlphaFoldDB" id="A0AAW7XLM9"/>
<feature type="chain" id="PRO_5043835393" evidence="1">
    <location>
        <begin position="24"/>
        <end position="268"/>
    </location>
</feature>
<reference evidence="2" key="1">
    <citation type="submission" date="2023-07" db="EMBL/GenBank/DDBJ databases">
        <title>Genome content predicts the carbon catabolic preferences of heterotrophic bacteria.</title>
        <authorList>
            <person name="Gralka M."/>
        </authorList>
    </citation>
    <scope>NUCLEOTIDE SEQUENCE</scope>
    <source>
        <strain evidence="2">I2M16</strain>
    </source>
</reference>
<dbReference type="InterPro" id="IPR006597">
    <property type="entry name" value="Sel1-like"/>
</dbReference>
<organism evidence="2 3">
    <name type="scientific">Neptunomonas phycophila</name>
    <dbReference type="NCBI Taxonomy" id="1572645"/>
    <lineage>
        <taxon>Bacteria</taxon>
        <taxon>Pseudomonadati</taxon>
        <taxon>Pseudomonadota</taxon>
        <taxon>Gammaproteobacteria</taxon>
        <taxon>Oceanospirillales</taxon>
        <taxon>Oceanospirillaceae</taxon>
        <taxon>Neptunomonas</taxon>
    </lineage>
</organism>
<evidence type="ECO:0000256" key="1">
    <source>
        <dbReference type="SAM" id="SignalP"/>
    </source>
</evidence>
<feature type="signal peptide" evidence="1">
    <location>
        <begin position="1"/>
        <end position="23"/>
    </location>
</feature>
<dbReference type="PANTHER" id="PTHR43628:SF1">
    <property type="entry name" value="CHITIN SYNTHASE REGULATORY FACTOR 2-RELATED"/>
    <property type="match status" value="1"/>
</dbReference>
<evidence type="ECO:0000313" key="2">
    <source>
        <dbReference type="EMBL" id="MDO6454278.1"/>
    </source>
</evidence>
<dbReference type="SMART" id="SM00671">
    <property type="entry name" value="SEL1"/>
    <property type="match status" value="4"/>
</dbReference>
<dbReference type="Gene3D" id="1.25.40.10">
    <property type="entry name" value="Tetratricopeptide repeat domain"/>
    <property type="match status" value="2"/>
</dbReference>
<evidence type="ECO:0000313" key="3">
    <source>
        <dbReference type="Proteomes" id="UP001169862"/>
    </source>
</evidence>
<accession>A0AAW7XLM9</accession>
<comment type="caution">
    <text evidence="2">The sequence shown here is derived from an EMBL/GenBank/DDBJ whole genome shotgun (WGS) entry which is preliminary data.</text>
</comment>